<dbReference type="GO" id="GO:0016301">
    <property type="term" value="F:kinase activity"/>
    <property type="evidence" value="ECO:0007669"/>
    <property type="project" value="UniProtKB-KW"/>
</dbReference>
<dbReference type="PANTHER" id="PTHR43320:SF3">
    <property type="entry name" value="CARBOHYDRATE KINASE PFKB DOMAIN-CONTAINING PROTEIN"/>
    <property type="match status" value="1"/>
</dbReference>
<dbReference type="InterPro" id="IPR029056">
    <property type="entry name" value="Ribokinase-like"/>
</dbReference>
<dbReference type="PROSITE" id="PS00584">
    <property type="entry name" value="PFKB_KINASES_2"/>
    <property type="match status" value="1"/>
</dbReference>
<evidence type="ECO:0000259" key="4">
    <source>
        <dbReference type="Pfam" id="PF00294"/>
    </source>
</evidence>
<evidence type="ECO:0000256" key="1">
    <source>
        <dbReference type="ARBA" id="ARBA00010688"/>
    </source>
</evidence>
<comment type="caution">
    <text evidence="5">The sequence shown here is derived from an EMBL/GenBank/DDBJ whole genome shotgun (WGS) entry which is preliminary data.</text>
</comment>
<feature type="domain" description="Carbohydrate kinase PfkB" evidence="4">
    <location>
        <begin position="47"/>
        <end position="318"/>
    </location>
</feature>
<reference evidence="5" key="1">
    <citation type="journal article" date="2015" name="Nature">
        <title>Complex archaea that bridge the gap between prokaryotes and eukaryotes.</title>
        <authorList>
            <person name="Spang A."/>
            <person name="Saw J.H."/>
            <person name="Jorgensen S.L."/>
            <person name="Zaremba-Niedzwiedzka K."/>
            <person name="Martijn J."/>
            <person name="Lind A.E."/>
            <person name="van Eijk R."/>
            <person name="Schleper C."/>
            <person name="Guy L."/>
            <person name="Ettema T.J."/>
        </authorList>
    </citation>
    <scope>NUCLEOTIDE SEQUENCE</scope>
</reference>
<organism evidence="5">
    <name type="scientific">marine sediment metagenome</name>
    <dbReference type="NCBI Taxonomy" id="412755"/>
    <lineage>
        <taxon>unclassified sequences</taxon>
        <taxon>metagenomes</taxon>
        <taxon>ecological metagenomes</taxon>
    </lineage>
</organism>
<evidence type="ECO:0000313" key="5">
    <source>
        <dbReference type="EMBL" id="KKM78950.1"/>
    </source>
</evidence>
<dbReference type="InterPro" id="IPR002173">
    <property type="entry name" value="Carboh/pur_kinase_PfkB_CS"/>
</dbReference>
<keyword evidence="3" id="KW-0418">Kinase</keyword>
<comment type="similarity">
    <text evidence="1">Belongs to the carbohydrate kinase PfkB family.</text>
</comment>
<dbReference type="Gene3D" id="3.40.1190.20">
    <property type="match status" value="1"/>
</dbReference>
<accession>A0A0F9MQC1</accession>
<dbReference type="InterPro" id="IPR011611">
    <property type="entry name" value="PfkB_dom"/>
</dbReference>
<evidence type="ECO:0000256" key="3">
    <source>
        <dbReference type="ARBA" id="ARBA00022777"/>
    </source>
</evidence>
<dbReference type="InterPro" id="IPR002139">
    <property type="entry name" value="Ribo/fructo_kinase"/>
</dbReference>
<gene>
    <name evidence="5" type="ORF">LCGC14_1354790</name>
</gene>
<dbReference type="PANTHER" id="PTHR43320">
    <property type="entry name" value="SUGAR KINASE"/>
    <property type="match status" value="1"/>
</dbReference>
<sequence>MGILNFPELISIGSNTLDILIQIDDILRFELFDKEIVKKYTAIEYSRKLNVKNVRFVPGGSGANIAANCSMLGLNSAYIGVMGNDFSAEICLNDLNKRGVDLSQVIQTDKDTTALSIILRTPWGKDRSILAYKGANKLLKPSDVNEELFKNIKAFAWTSLTMDDSCKAIEKAITLTKSKGGSVFAAPSMSIVKNAPNWAKILISKSDVVSMNVEEAQEFTGENKKTLMIKNFLDMGIKLISITDGPNGSIISDGKTIVNSGVYNTGEPISDTTGAGDAFLAGILISHLNGLSLEETSKMATAMSFLECKEIGVREGLPNSLQELNDFVHSNTIKQVISEIIG</sequence>
<proteinExistence type="inferred from homology"/>
<name>A0A0F9MQC1_9ZZZZ</name>
<dbReference type="Pfam" id="PF00294">
    <property type="entry name" value="PfkB"/>
    <property type="match status" value="1"/>
</dbReference>
<dbReference type="AlphaFoldDB" id="A0A0F9MQC1"/>
<dbReference type="EMBL" id="LAZR01008407">
    <property type="protein sequence ID" value="KKM78950.1"/>
    <property type="molecule type" value="Genomic_DNA"/>
</dbReference>
<evidence type="ECO:0000256" key="2">
    <source>
        <dbReference type="ARBA" id="ARBA00022679"/>
    </source>
</evidence>
<dbReference type="SUPFAM" id="SSF53613">
    <property type="entry name" value="Ribokinase-like"/>
    <property type="match status" value="1"/>
</dbReference>
<keyword evidence="2" id="KW-0808">Transferase</keyword>
<protein>
    <recommendedName>
        <fullName evidence="4">Carbohydrate kinase PfkB domain-containing protein</fullName>
    </recommendedName>
</protein>
<dbReference type="PROSITE" id="PS00583">
    <property type="entry name" value="PFKB_KINASES_1"/>
    <property type="match status" value="1"/>
</dbReference>
<dbReference type="PRINTS" id="PR00990">
    <property type="entry name" value="RIBOKINASE"/>
</dbReference>
<dbReference type="InterPro" id="IPR052700">
    <property type="entry name" value="Carb_kinase_PfkB-like"/>
</dbReference>